<evidence type="ECO:0000259" key="5">
    <source>
        <dbReference type="PROSITE" id="PS51898"/>
    </source>
</evidence>
<evidence type="ECO:0000313" key="6">
    <source>
        <dbReference type="EMBL" id="GHD62864.1"/>
    </source>
</evidence>
<dbReference type="Proteomes" id="UP000604737">
    <property type="component" value="Unassembled WGS sequence"/>
</dbReference>
<name>A0ABQ3H384_9NEIS</name>
<dbReference type="InterPro" id="IPR002104">
    <property type="entry name" value="Integrase_catalytic"/>
</dbReference>
<keyword evidence="2" id="KW-0229">DNA integration</keyword>
<dbReference type="PANTHER" id="PTHR30629">
    <property type="entry name" value="PROPHAGE INTEGRASE"/>
    <property type="match status" value="1"/>
</dbReference>
<evidence type="ECO:0000256" key="3">
    <source>
        <dbReference type="ARBA" id="ARBA00023125"/>
    </source>
</evidence>
<dbReference type="InterPro" id="IPR050808">
    <property type="entry name" value="Phage_Integrase"/>
</dbReference>
<evidence type="ECO:0000313" key="7">
    <source>
        <dbReference type="Proteomes" id="UP000604737"/>
    </source>
</evidence>
<dbReference type="Gene3D" id="1.10.150.130">
    <property type="match status" value="1"/>
</dbReference>
<feature type="domain" description="Tyr recombinase" evidence="5">
    <location>
        <begin position="104"/>
        <end position="283"/>
    </location>
</feature>
<comment type="similarity">
    <text evidence="1">Belongs to the 'phage' integrase family.</text>
</comment>
<gene>
    <name evidence="6" type="ORF">GCM10007350_19210</name>
</gene>
<dbReference type="InterPro" id="IPR010998">
    <property type="entry name" value="Integrase_recombinase_N"/>
</dbReference>
<dbReference type="InterPro" id="IPR011010">
    <property type="entry name" value="DNA_brk_join_enz"/>
</dbReference>
<dbReference type="RefSeq" id="WP_189460235.1">
    <property type="nucleotide sequence ID" value="NZ_BMYO01000005.1"/>
</dbReference>
<keyword evidence="7" id="KW-1185">Reference proteome</keyword>
<protein>
    <recommendedName>
        <fullName evidence="5">Tyr recombinase domain-containing protein</fullName>
    </recommendedName>
</protein>
<dbReference type="InterPro" id="IPR013762">
    <property type="entry name" value="Integrase-like_cat_sf"/>
</dbReference>
<dbReference type="PROSITE" id="PS51898">
    <property type="entry name" value="TYR_RECOMBINASE"/>
    <property type="match status" value="1"/>
</dbReference>
<dbReference type="SUPFAM" id="SSF56349">
    <property type="entry name" value="DNA breaking-rejoining enzymes"/>
    <property type="match status" value="1"/>
</dbReference>
<dbReference type="Pfam" id="PF00589">
    <property type="entry name" value="Phage_integrase"/>
    <property type="match status" value="1"/>
</dbReference>
<dbReference type="Pfam" id="PF22022">
    <property type="entry name" value="Phage_int_M"/>
    <property type="match status" value="1"/>
</dbReference>
<keyword evidence="3" id="KW-0238">DNA-binding</keyword>
<dbReference type="PANTHER" id="PTHR30629:SF2">
    <property type="entry name" value="PROPHAGE INTEGRASE INTS-RELATED"/>
    <property type="match status" value="1"/>
</dbReference>
<comment type="caution">
    <text evidence="6">The sequence shown here is derived from an EMBL/GenBank/DDBJ whole genome shotgun (WGS) entry which is preliminary data.</text>
</comment>
<dbReference type="Gene3D" id="1.10.443.10">
    <property type="entry name" value="Intergrase catalytic core"/>
    <property type="match status" value="1"/>
</dbReference>
<dbReference type="EMBL" id="BMYO01000005">
    <property type="protein sequence ID" value="GHD62864.1"/>
    <property type="molecule type" value="Genomic_DNA"/>
</dbReference>
<proteinExistence type="inferred from homology"/>
<evidence type="ECO:0000256" key="1">
    <source>
        <dbReference type="ARBA" id="ARBA00008857"/>
    </source>
</evidence>
<accession>A0ABQ3H384</accession>
<evidence type="ECO:0000256" key="2">
    <source>
        <dbReference type="ARBA" id="ARBA00022908"/>
    </source>
</evidence>
<dbReference type="InterPro" id="IPR053876">
    <property type="entry name" value="Phage_int_M"/>
</dbReference>
<evidence type="ECO:0000256" key="4">
    <source>
        <dbReference type="ARBA" id="ARBA00023172"/>
    </source>
</evidence>
<organism evidence="6 7">
    <name type="scientific">Jeongeupia chitinilytica</name>
    <dbReference type="NCBI Taxonomy" id="1041641"/>
    <lineage>
        <taxon>Bacteria</taxon>
        <taxon>Pseudomonadati</taxon>
        <taxon>Pseudomonadota</taxon>
        <taxon>Betaproteobacteria</taxon>
        <taxon>Neisseriales</taxon>
        <taxon>Chitinibacteraceae</taxon>
        <taxon>Jeongeupia</taxon>
    </lineage>
</organism>
<reference evidence="7" key="1">
    <citation type="journal article" date="2019" name="Int. J. Syst. Evol. Microbiol.">
        <title>The Global Catalogue of Microorganisms (GCM) 10K type strain sequencing project: providing services to taxonomists for standard genome sequencing and annotation.</title>
        <authorList>
            <consortium name="The Broad Institute Genomics Platform"/>
            <consortium name="The Broad Institute Genome Sequencing Center for Infectious Disease"/>
            <person name="Wu L."/>
            <person name="Ma J."/>
        </authorList>
    </citation>
    <scope>NUCLEOTIDE SEQUENCE [LARGE SCALE GENOMIC DNA]</scope>
    <source>
        <strain evidence="7">KCTC 23701</strain>
    </source>
</reference>
<keyword evidence="4" id="KW-0233">DNA recombination</keyword>
<sequence length="310" mass="35107">MTFADAADRYKIEWVDRNWKNPDKGWLPVRLHLIPSLGAMALDDIDAPALRTQLFAVRERSGTPTALHARGWALRIFDYAIEHDWCKINPARQINAARIGTRGQRERWLSNQEIHRYLVSLHDLDCYRGYKLALHLLLMLGLRKNELCGASWKEFDIGTGEWLIPGSRMKSKKEHRVFLPLQAVKMLSELQRLGGGSDWVLPMRTNPTRAMKGDNLDGAHEAALVAAGIDDYVIHDHRHTISTQLRDQGHPSEVIEAALSHATPGIAGVYAHAQYKDQRLTMLQAWADFLDMTMNQNTATATTPGNEPHR</sequence>